<keyword evidence="2" id="KW-0808">Transferase</keyword>
<dbReference type="CDD" id="cd03789">
    <property type="entry name" value="GT9_LPS_heptosyltransferase"/>
    <property type="match status" value="1"/>
</dbReference>
<dbReference type="InterPro" id="IPR002201">
    <property type="entry name" value="Glyco_trans_9"/>
</dbReference>
<sequence>MSGSTSKTPDVVFRLGHMGDVALTTGVLARRHETSGDAFVFITRESNAPLLENHPAVTGVVGLSPEELRSWFATAGGLTERFRGHTLIDLHGILRSRILALRWKGEVKRYPKFGLTRRLYDRTRLDAFRRKLEATTVPQRYAMALESEPPPAQAVVPRIFLTDAEQADAAARLSPIHDHGPLVALHPYATHPAKEWPREHWTSLIYRLEKEGVGWFVVGRDDTRLMEGDERDLTNTTDLRRTCGLLARADLLVTGDSGPMHLACGVSTPVIALFGPTAKAWGFYPAGSRDTVLEHALDCRPCSLHGSRPCRRGFDCMASITPDEVMETIRRKLAG</sequence>
<reference evidence="3" key="1">
    <citation type="submission" date="2022-08" db="EMBL/GenBank/DDBJ databases">
        <title>Genome Sequence of the sulphate-reducing bacterium, Pseudodesulfovibrio portus JCM14722.</title>
        <authorList>
            <person name="Kondo R."/>
            <person name="Kataoka T."/>
        </authorList>
    </citation>
    <scope>NUCLEOTIDE SEQUENCE</scope>
    <source>
        <strain evidence="3">JCM 14722</strain>
    </source>
</reference>
<dbReference type="RefSeq" id="WP_264982083.1">
    <property type="nucleotide sequence ID" value="NZ_AP026708.1"/>
</dbReference>
<dbReference type="SUPFAM" id="SSF53756">
    <property type="entry name" value="UDP-Glycosyltransferase/glycogen phosphorylase"/>
    <property type="match status" value="1"/>
</dbReference>
<proteinExistence type="predicted"/>
<name>A0ABN6RVT9_9BACT</name>
<evidence type="ECO:0000313" key="3">
    <source>
        <dbReference type="EMBL" id="BDQ35194.1"/>
    </source>
</evidence>
<dbReference type="PANTHER" id="PTHR30160">
    <property type="entry name" value="TETRAACYLDISACCHARIDE 4'-KINASE-RELATED"/>
    <property type="match status" value="1"/>
</dbReference>
<evidence type="ECO:0000256" key="2">
    <source>
        <dbReference type="ARBA" id="ARBA00022679"/>
    </source>
</evidence>
<organism evidence="3 4">
    <name type="scientific">Pseudodesulfovibrio portus</name>
    <dbReference type="NCBI Taxonomy" id="231439"/>
    <lineage>
        <taxon>Bacteria</taxon>
        <taxon>Pseudomonadati</taxon>
        <taxon>Thermodesulfobacteriota</taxon>
        <taxon>Desulfovibrionia</taxon>
        <taxon>Desulfovibrionales</taxon>
        <taxon>Desulfovibrionaceae</taxon>
    </lineage>
</organism>
<accession>A0ABN6RVT9</accession>
<dbReference type="InterPro" id="IPR051199">
    <property type="entry name" value="LPS_LOS_Heptosyltrfase"/>
</dbReference>
<dbReference type="Proteomes" id="UP001061361">
    <property type="component" value="Chromosome"/>
</dbReference>
<keyword evidence="1" id="KW-0328">Glycosyltransferase</keyword>
<keyword evidence="4" id="KW-1185">Reference proteome</keyword>
<protein>
    <submittedName>
        <fullName evidence="3">Heptosyltransferase</fullName>
    </submittedName>
</protein>
<evidence type="ECO:0000256" key="1">
    <source>
        <dbReference type="ARBA" id="ARBA00022676"/>
    </source>
</evidence>
<dbReference type="Pfam" id="PF01075">
    <property type="entry name" value="Glyco_transf_9"/>
    <property type="match status" value="1"/>
</dbReference>
<dbReference type="Gene3D" id="3.40.50.2000">
    <property type="entry name" value="Glycogen Phosphorylase B"/>
    <property type="match status" value="2"/>
</dbReference>
<dbReference type="EMBL" id="AP026708">
    <property type="protein sequence ID" value="BDQ35194.1"/>
    <property type="molecule type" value="Genomic_DNA"/>
</dbReference>
<dbReference type="PANTHER" id="PTHR30160:SF22">
    <property type="entry name" value="LIPOPOLYSACCHARIDE CORE BIOSYNTHESIS PROTEIN"/>
    <property type="match status" value="1"/>
</dbReference>
<evidence type="ECO:0000313" key="4">
    <source>
        <dbReference type="Proteomes" id="UP001061361"/>
    </source>
</evidence>
<gene>
    <name evidence="3" type="ORF">JCM14722_27360</name>
</gene>